<dbReference type="PANTHER" id="PTHR30518:SF2">
    <property type="entry name" value="ENDOLYTIC MUREIN TRANSGLYCOSYLASE"/>
    <property type="match status" value="1"/>
</dbReference>
<keyword evidence="10" id="KW-1185">Reference proteome</keyword>
<dbReference type="Gene3D" id="3.30.1490.480">
    <property type="entry name" value="Endolytic murein transglycosylase"/>
    <property type="match status" value="1"/>
</dbReference>
<dbReference type="Gene3D" id="3.30.160.60">
    <property type="entry name" value="Classic Zinc Finger"/>
    <property type="match status" value="1"/>
</dbReference>
<protein>
    <recommendedName>
        <fullName evidence="7">Endolytic murein transglycosylase</fullName>
        <ecNumber evidence="7">4.2.2.29</ecNumber>
    </recommendedName>
    <alternativeName>
        <fullName evidence="7">Peptidoglycan lytic transglycosylase</fullName>
    </alternativeName>
    <alternativeName>
        <fullName evidence="7">Peptidoglycan polymerization terminase</fullName>
    </alternativeName>
</protein>
<feature type="transmembrane region" description="Helical" evidence="7">
    <location>
        <begin position="34"/>
        <end position="58"/>
    </location>
</feature>
<keyword evidence="7" id="KW-0997">Cell inner membrane</keyword>
<dbReference type="NCBIfam" id="TIGR00247">
    <property type="entry name" value="endolytic transglycosylase MltG"/>
    <property type="match status" value="1"/>
</dbReference>
<keyword evidence="1 7" id="KW-1003">Cell membrane</keyword>
<feature type="region of interest" description="Disordered" evidence="8">
    <location>
        <begin position="1"/>
        <end position="29"/>
    </location>
</feature>
<evidence type="ECO:0000256" key="2">
    <source>
        <dbReference type="ARBA" id="ARBA00022692"/>
    </source>
</evidence>
<dbReference type="EMBL" id="CP113162">
    <property type="protein sequence ID" value="WEF50372.1"/>
    <property type="molecule type" value="Genomic_DNA"/>
</dbReference>
<name>A0ABY8BPZ1_AFICR</name>
<comment type="function">
    <text evidence="7">Functions as a peptidoglycan terminase that cleaves nascent peptidoglycan strands endolytically to terminate their elongation.</text>
</comment>
<dbReference type="HAMAP" id="MF_02065">
    <property type="entry name" value="MltG"/>
    <property type="match status" value="1"/>
</dbReference>
<evidence type="ECO:0000256" key="5">
    <source>
        <dbReference type="ARBA" id="ARBA00023239"/>
    </source>
</evidence>
<dbReference type="EC" id="4.2.2.29" evidence="7"/>
<keyword evidence="4 7" id="KW-0472">Membrane</keyword>
<dbReference type="CDD" id="cd08010">
    <property type="entry name" value="MltG_like"/>
    <property type="match status" value="1"/>
</dbReference>
<dbReference type="Pfam" id="PF02618">
    <property type="entry name" value="YceG"/>
    <property type="match status" value="1"/>
</dbReference>
<feature type="site" description="Important for catalytic activity" evidence="7">
    <location>
        <position position="237"/>
    </location>
</feature>
<sequence>MSQRPPIEPRSPRAALEPQQVPPPKRSDSARNPFVIAGNAIITILLVLMLGAGGLYIYGKQMLAAKGPLTADKVVNIPPRAGMTDIGDILLREGVIKADRWTFIGGVLALNARTSLKSGEFLFQKNASLSDVIGTIVDGKVVQHAFTIPEGLTSEQIVQRLQDNDIFAGSLREVPREGTLLPDTYKFPRGTQREQVIQRMQQAQKRLLAEVWEHRNPDLPLRSPEQLVTLASIVEKETGRADERSRVASVFVNRLRQKIKLQSDPTIIYGLVGGKGTLGRPIKRSEIQQPTPYNTYVIEGLPPGPIANPGRASLEATANPARTRDLYFVADGTGGHTFTENYNEHQKAVAKLRSIERQQNDAAAPDDVPPPVAVPSSAPSEPAAAQPQPPAAPARRAAPKAAPKSSHGKQSLAPKAGDAWAGVTSAAAQTRKPASHARPATASAHAAADTASATR</sequence>
<feature type="region of interest" description="Disordered" evidence="8">
    <location>
        <begin position="358"/>
        <end position="455"/>
    </location>
</feature>
<dbReference type="InterPro" id="IPR003770">
    <property type="entry name" value="MLTG-like"/>
</dbReference>
<evidence type="ECO:0000256" key="1">
    <source>
        <dbReference type="ARBA" id="ARBA00022475"/>
    </source>
</evidence>
<dbReference type="PANTHER" id="PTHR30518">
    <property type="entry name" value="ENDOLYTIC MUREIN TRANSGLYCOSYLASE"/>
    <property type="match status" value="1"/>
</dbReference>
<gene>
    <name evidence="7 9" type="primary">mltG</name>
    <name evidence="9" type="ORF">AFIC_001909</name>
</gene>
<evidence type="ECO:0000256" key="7">
    <source>
        <dbReference type="HAMAP-Rule" id="MF_02065"/>
    </source>
</evidence>
<keyword evidence="3 7" id="KW-1133">Transmembrane helix</keyword>
<keyword evidence="6 7" id="KW-0961">Cell wall biogenesis/degradation</keyword>
<evidence type="ECO:0000256" key="3">
    <source>
        <dbReference type="ARBA" id="ARBA00022989"/>
    </source>
</evidence>
<comment type="subcellular location">
    <subcellularLocation>
        <location evidence="7">Cell inner membrane</location>
        <topology evidence="7">Single-pass membrane protein</topology>
    </subcellularLocation>
</comment>
<dbReference type="Proteomes" id="UP001213907">
    <property type="component" value="Chromosome"/>
</dbReference>
<organism evidence="9 10">
    <name type="scientific">Afipia carboxydohydrogena</name>
    <name type="common">Pseudomonas carboxydohydrogena</name>
    <dbReference type="NCBI Taxonomy" id="290"/>
    <lineage>
        <taxon>Bacteria</taxon>
        <taxon>Pseudomonadati</taxon>
        <taxon>Pseudomonadota</taxon>
        <taxon>Alphaproteobacteria</taxon>
        <taxon>Hyphomicrobiales</taxon>
        <taxon>Nitrobacteraceae</taxon>
        <taxon>Afipia</taxon>
    </lineage>
</organism>
<dbReference type="RefSeq" id="WP_275246006.1">
    <property type="nucleotide sequence ID" value="NZ_BAABDX010000002.1"/>
</dbReference>
<accession>A0ABY8BPZ1</accession>
<feature type="compositionally biased region" description="Low complexity" evidence="8">
    <location>
        <begin position="436"/>
        <end position="455"/>
    </location>
</feature>
<evidence type="ECO:0000313" key="10">
    <source>
        <dbReference type="Proteomes" id="UP001213907"/>
    </source>
</evidence>
<feature type="compositionally biased region" description="Low complexity" evidence="8">
    <location>
        <begin position="393"/>
        <end position="405"/>
    </location>
</feature>
<reference evidence="9 10" key="1">
    <citation type="submission" date="2022-11" db="EMBL/GenBank/DDBJ databases">
        <authorList>
            <person name="Siebert D."/>
            <person name="Busche T."/>
            <person name="Saydam E."/>
            <person name="Kalinowski J."/>
            <person name="Ruckert C."/>
            <person name="Blombach B."/>
        </authorList>
    </citation>
    <scope>NUCLEOTIDE SEQUENCE [LARGE SCALE GENOMIC DNA]</scope>
    <source>
        <strain evidence="9 10">DSM 1083</strain>
    </source>
</reference>
<keyword evidence="2 7" id="KW-0812">Transmembrane</keyword>
<comment type="similarity">
    <text evidence="7">Belongs to the transglycosylase MltG family.</text>
</comment>
<proteinExistence type="inferred from homology"/>
<feature type="compositionally biased region" description="Low complexity" evidence="8">
    <location>
        <begin position="374"/>
        <end position="386"/>
    </location>
</feature>
<evidence type="ECO:0000256" key="6">
    <source>
        <dbReference type="ARBA" id="ARBA00023316"/>
    </source>
</evidence>
<comment type="catalytic activity">
    <reaction evidence="7">
        <text>a peptidoglycan chain = a peptidoglycan chain with N-acetyl-1,6-anhydromuramyl-[peptide] at the reducing end + a peptidoglycan chain with N-acetylglucosamine at the non-reducing end.</text>
        <dbReference type="EC" id="4.2.2.29"/>
    </reaction>
</comment>
<evidence type="ECO:0000256" key="4">
    <source>
        <dbReference type="ARBA" id="ARBA00023136"/>
    </source>
</evidence>
<evidence type="ECO:0000256" key="8">
    <source>
        <dbReference type="SAM" id="MobiDB-lite"/>
    </source>
</evidence>
<evidence type="ECO:0000313" key="9">
    <source>
        <dbReference type="EMBL" id="WEF50372.1"/>
    </source>
</evidence>
<keyword evidence="5 7" id="KW-0456">Lyase</keyword>